<dbReference type="EMBL" id="RAWI01000067">
    <property type="protein sequence ID" value="RKI11001.1"/>
    <property type="molecule type" value="Genomic_DNA"/>
</dbReference>
<dbReference type="Proteomes" id="UP000278907">
    <property type="component" value="Unassembled WGS sequence"/>
</dbReference>
<gene>
    <name evidence="1" type="ORF">D7Y13_11775</name>
</gene>
<protein>
    <submittedName>
        <fullName evidence="1">TIGR02270 family protein</fullName>
    </submittedName>
</protein>
<comment type="caution">
    <text evidence="1">The sequence shown here is derived from an EMBL/GenBank/DDBJ whole genome shotgun (WGS) entry which is preliminary data.</text>
</comment>
<keyword evidence="2" id="KW-1185">Reference proteome</keyword>
<organism evidence="1 2">
    <name type="scientific">Corallococcus praedator</name>
    <dbReference type="NCBI Taxonomy" id="2316724"/>
    <lineage>
        <taxon>Bacteria</taxon>
        <taxon>Pseudomonadati</taxon>
        <taxon>Myxococcota</taxon>
        <taxon>Myxococcia</taxon>
        <taxon>Myxococcales</taxon>
        <taxon>Cystobacterineae</taxon>
        <taxon>Myxococcaceae</taxon>
        <taxon>Corallococcus</taxon>
    </lineage>
</organism>
<dbReference type="InterPro" id="IPR011959">
    <property type="entry name" value="CHP02270"/>
</dbReference>
<dbReference type="NCBIfam" id="TIGR02270">
    <property type="entry name" value="TIGR02270 family protein"/>
    <property type="match status" value="1"/>
</dbReference>
<proteinExistence type="predicted"/>
<evidence type="ECO:0000313" key="1">
    <source>
        <dbReference type="EMBL" id="RKI11001.1"/>
    </source>
</evidence>
<name>A0ABX9QK64_9BACT</name>
<dbReference type="RefSeq" id="WP_120582729.1">
    <property type="nucleotide sequence ID" value="NZ_RAWI01000067.1"/>
</dbReference>
<reference evidence="1 2" key="1">
    <citation type="submission" date="2018-09" db="EMBL/GenBank/DDBJ databases">
        <authorList>
            <person name="Livingstone P.G."/>
            <person name="Whitworth D.E."/>
        </authorList>
    </citation>
    <scope>NUCLEOTIDE SEQUENCE [LARGE SCALE GENOMIC DNA]</scope>
    <source>
        <strain evidence="1 2">CA031B</strain>
    </source>
</reference>
<accession>A0ABX9QK64</accession>
<evidence type="ECO:0000313" key="2">
    <source>
        <dbReference type="Proteomes" id="UP000278907"/>
    </source>
</evidence>
<dbReference type="SUPFAM" id="SSF48371">
    <property type="entry name" value="ARM repeat"/>
    <property type="match status" value="1"/>
</dbReference>
<dbReference type="InterPro" id="IPR016024">
    <property type="entry name" value="ARM-type_fold"/>
</dbReference>
<sequence length="431" mass="46919">MRAELVINWENYEEHLDEAAFLWSQWERSLVAPDYVLAETLSDEERLLARLDALRLGGAPVATRLLVPALESDEAERVAAAAHLLLTEDVPAGGGEAVRAALETAAPPVLAALGRALELLEPRALPDWVLALLDHQEPHLRALSLGVLCAHGMDPGPGLAHLLRHEHPQVLAAALRASGRLRLRPDPEVLPRALASPAPEVRDAAIETGLLQGQHAAWAACQKAVMERAPRLRLPALLLALGGDVRDLEHVRGLLTLPEHLPDALWALGFSGRVSGAEACLDWLETEAVAPLAAEAFCAITGLRLEGPFVATSTEPPDAEEGGLDEDLSLKPERALPLPQPGAVAAWWSENRKHFQPVRRYLYGSPFTAEALREALWEAPMRRRHALALELTLRSRGTWWPPTRAFSTRQFAALRALPETFGRAFAEGPLA</sequence>